<sequence>MNQFKIQNSKFKIKDSHPLGVGFLPTLGNNDSFAHKGRGFKPHFFS</sequence>
<organism evidence="1 2">
    <name type="scientific">Nostoc sphaeroides CCNUC1</name>
    <dbReference type="NCBI Taxonomy" id="2653204"/>
    <lineage>
        <taxon>Bacteria</taxon>
        <taxon>Bacillati</taxon>
        <taxon>Cyanobacteriota</taxon>
        <taxon>Cyanophyceae</taxon>
        <taxon>Nostocales</taxon>
        <taxon>Nostocaceae</taxon>
        <taxon>Nostoc</taxon>
    </lineage>
</organism>
<gene>
    <name evidence="1" type="ORF">GXM_03960</name>
</gene>
<dbReference type="Proteomes" id="UP000326678">
    <property type="component" value="Chromosome Gxm1"/>
</dbReference>
<dbReference type="KEGG" id="nsh:GXM_03960"/>
<evidence type="ECO:0000313" key="1">
    <source>
        <dbReference type="EMBL" id="QFS46479.1"/>
    </source>
</evidence>
<evidence type="ECO:0000313" key="2">
    <source>
        <dbReference type="Proteomes" id="UP000326678"/>
    </source>
</evidence>
<dbReference type="EMBL" id="CP045226">
    <property type="protein sequence ID" value="QFS46479.1"/>
    <property type="molecule type" value="Genomic_DNA"/>
</dbReference>
<proteinExistence type="predicted"/>
<protein>
    <submittedName>
        <fullName evidence="1">Uncharacterized protein</fullName>
    </submittedName>
</protein>
<accession>A0A5P8W375</accession>
<reference evidence="1 2" key="1">
    <citation type="submission" date="2019-10" db="EMBL/GenBank/DDBJ databases">
        <title>Genomic and transcriptomic insights into the perfect genentic adaptation of a filamentous nitrogen-fixing cyanobacterium to rice fields.</title>
        <authorList>
            <person name="Chen Z."/>
        </authorList>
    </citation>
    <scope>NUCLEOTIDE SEQUENCE [LARGE SCALE GENOMIC DNA]</scope>
    <source>
        <strain evidence="1">CCNUC1</strain>
    </source>
</reference>
<name>A0A5P8W375_9NOSO</name>
<keyword evidence="2" id="KW-1185">Reference proteome</keyword>
<dbReference type="AlphaFoldDB" id="A0A5P8W375"/>